<evidence type="ECO:0000313" key="2">
    <source>
        <dbReference type="Proteomes" id="UP001250858"/>
    </source>
</evidence>
<organism evidence="1 2">
    <name type="scientific">Streptomyces roseicoloratus</name>
    <dbReference type="NCBI Taxonomy" id="2508722"/>
    <lineage>
        <taxon>Bacteria</taxon>
        <taxon>Bacillati</taxon>
        <taxon>Actinomycetota</taxon>
        <taxon>Actinomycetes</taxon>
        <taxon>Kitasatosporales</taxon>
        <taxon>Streptomycetaceae</taxon>
        <taxon>Streptomyces</taxon>
    </lineage>
</organism>
<proteinExistence type="predicted"/>
<evidence type="ECO:0000313" key="1">
    <source>
        <dbReference type="EMBL" id="WMX44324.1"/>
    </source>
</evidence>
<gene>
    <name evidence="1" type="ORF">RGF97_04905</name>
</gene>
<sequence length="111" mass="11402">MADPAAPHPVTSLTLDSTAEALAVSSDDAFLTTYNEPGTTVRWNIALLGATLRDPVSRACRLAAANPTAAEWEAMAPGIPFRRVCPGLAPAPAPPTGAFPWVTPAPIPAGD</sequence>
<dbReference type="RefSeq" id="WP_309547953.1">
    <property type="nucleotide sequence ID" value="NZ_CP133762.1"/>
</dbReference>
<dbReference type="Proteomes" id="UP001250858">
    <property type="component" value="Chromosome"/>
</dbReference>
<accession>A0ABY9RSW8</accession>
<name>A0ABY9RSW8_9ACTN</name>
<dbReference type="EMBL" id="CP133762">
    <property type="protein sequence ID" value="WMX44324.1"/>
    <property type="molecule type" value="Genomic_DNA"/>
</dbReference>
<reference evidence="1 2" key="1">
    <citation type="submission" date="2023-09" db="EMBL/GenBank/DDBJ databases">
        <title>Complete genome of Streptomyces roseicoloratus T14.</title>
        <authorList>
            <person name="Bashizi T."/>
            <person name="Kim M.-J."/>
            <person name="Lee G."/>
            <person name="Tagele S.B."/>
            <person name="Shin J.-H."/>
        </authorList>
    </citation>
    <scope>NUCLEOTIDE SEQUENCE [LARGE SCALE GENOMIC DNA]</scope>
    <source>
        <strain evidence="1 2">T14</strain>
    </source>
</reference>
<keyword evidence="2" id="KW-1185">Reference proteome</keyword>
<protein>
    <submittedName>
        <fullName evidence="1">Uncharacterized protein</fullName>
    </submittedName>
</protein>